<sequence length="124" mass="13829">MKAALAQQTCTACFGDASPVSEAEMPALKAQIPDWEVVRTDGPPRLQRQYKFSNFKQALAFTQRVGEAAEVENHHPALLTEWGKVTVTWWTHAIGGLHQNDFIMAAKTDEISEAKSQPSQTRIY</sequence>
<dbReference type="SUPFAM" id="SSF55248">
    <property type="entry name" value="PCD-like"/>
    <property type="match status" value="1"/>
</dbReference>
<dbReference type="PANTHER" id="PTHR42805">
    <property type="entry name" value="PTERIN-4-ALPHA-CARBINOLAMINE DEHYDRATASE-RELATED"/>
    <property type="match status" value="1"/>
</dbReference>
<keyword evidence="3 4" id="KW-0456">Lyase</keyword>
<evidence type="ECO:0000256" key="1">
    <source>
        <dbReference type="ARBA" id="ARBA00001554"/>
    </source>
</evidence>
<dbReference type="EMBL" id="JADEXG010000013">
    <property type="protein sequence ID" value="MBE9077178.1"/>
    <property type="molecule type" value="Genomic_DNA"/>
</dbReference>
<evidence type="ECO:0000256" key="4">
    <source>
        <dbReference type="HAMAP-Rule" id="MF_00434"/>
    </source>
</evidence>
<dbReference type="CDD" id="cd00913">
    <property type="entry name" value="PCD_DCoH_subfamily_a"/>
    <property type="match status" value="1"/>
</dbReference>
<dbReference type="Proteomes" id="UP000636505">
    <property type="component" value="Unassembled WGS sequence"/>
</dbReference>
<dbReference type="InterPro" id="IPR001533">
    <property type="entry name" value="Pterin_deHydtase"/>
</dbReference>
<evidence type="ECO:0000256" key="2">
    <source>
        <dbReference type="ARBA" id="ARBA00006472"/>
    </source>
</evidence>
<dbReference type="PANTHER" id="PTHR42805:SF1">
    <property type="entry name" value="PTERIN-4-ALPHA-CARBINOLAMINE DEHYDRATASE-RELATED"/>
    <property type="match status" value="1"/>
</dbReference>
<dbReference type="Gene3D" id="3.30.1360.20">
    <property type="entry name" value="Transcriptional coactivator/pterin dehydratase"/>
    <property type="match status" value="1"/>
</dbReference>
<dbReference type="AlphaFoldDB" id="A0A8J7AUR2"/>
<dbReference type="InterPro" id="IPR036428">
    <property type="entry name" value="PCD_sf"/>
</dbReference>
<dbReference type="EC" id="4.2.1.96" evidence="4"/>
<proteinExistence type="inferred from homology"/>
<comment type="caution">
    <text evidence="5">The sequence shown here is derived from an EMBL/GenBank/DDBJ whole genome shotgun (WGS) entry which is preliminary data.</text>
</comment>
<reference evidence="5" key="1">
    <citation type="submission" date="2020-10" db="EMBL/GenBank/DDBJ databases">
        <authorList>
            <person name="Castelo-Branco R."/>
            <person name="Eusebio N."/>
            <person name="Adriana R."/>
            <person name="Vieira A."/>
            <person name="Brugerolle De Fraissinette N."/>
            <person name="Rezende De Castro R."/>
            <person name="Schneider M.P."/>
            <person name="Vasconcelos V."/>
            <person name="Leao P.N."/>
        </authorList>
    </citation>
    <scope>NUCLEOTIDE SEQUENCE</scope>
    <source>
        <strain evidence="5">LEGE 07310</strain>
    </source>
</reference>
<dbReference type="RefSeq" id="WP_193905838.1">
    <property type="nucleotide sequence ID" value="NZ_JADEXG010000013.1"/>
</dbReference>
<keyword evidence="6" id="KW-1185">Reference proteome</keyword>
<dbReference type="GO" id="GO:0008124">
    <property type="term" value="F:4-alpha-hydroxytetrahydrobiopterin dehydratase activity"/>
    <property type="evidence" value="ECO:0007669"/>
    <property type="project" value="UniProtKB-UniRule"/>
</dbReference>
<dbReference type="GO" id="GO:0006729">
    <property type="term" value="P:tetrahydrobiopterin biosynthetic process"/>
    <property type="evidence" value="ECO:0007669"/>
    <property type="project" value="InterPro"/>
</dbReference>
<evidence type="ECO:0000256" key="3">
    <source>
        <dbReference type="ARBA" id="ARBA00023239"/>
    </source>
</evidence>
<protein>
    <recommendedName>
        <fullName evidence="4">Putative pterin-4-alpha-carbinolamine dehydratase</fullName>
        <shortName evidence="4">PHS</shortName>
        <ecNumber evidence="4">4.2.1.96</ecNumber>
    </recommendedName>
    <alternativeName>
        <fullName evidence="4">4-alpha-hydroxy-tetrahydropterin dehydratase</fullName>
    </alternativeName>
    <alternativeName>
        <fullName evidence="4">Pterin carbinolamine dehydratase</fullName>
        <shortName evidence="4">PCD</shortName>
    </alternativeName>
</protein>
<gene>
    <name evidence="5" type="ORF">IQ241_07695</name>
</gene>
<dbReference type="InterPro" id="IPR050376">
    <property type="entry name" value="Pterin-4-alpha-carb_dehyd"/>
</dbReference>
<dbReference type="Pfam" id="PF01329">
    <property type="entry name" value="Pterin_4a"/>
    <property type="match status" value="1"/>
</dbReference>
<name>A0A8J7AUR2_9CYAN</name>
<evidence type="ECO:0000313" key="5">
    <source>
        <dbReference type="EMBL" id="MBE9077178.1"/>
    </source>
</evidence>
<comment type="similarity">
    <text evidence="2 4">Belongs to the pterin-4-alpha-carbinolamine dehydratase family.</text>
</comment>
<accession>A0A8J7AUR2</accession>
<organism evidence="5 6">
    <name type="scientific">Vasconcelosia minhoensis LEGE 07310</name>
    <dbReference type="NCBI Taxonomy" id="915328"/>
    <lineage>
        <taxon>Bacteria</taxon>
        <taxon>Bacillati</taxon>
        <taxon>Cyanobacteriota</taxon>
        <taxon>Cyanophyceae</taxon>
        <taxon>Nodosilineales</taxon>
        <taxon>Cymatolegaceae</taxon>
        <taxon>Vasconcelosia</taxon>
        <taxon>Vasconcelosia minhoensis</taxon>
    </lineage>
</organism>
<comment type="catalytic activity">
    <reaction evidence="1 4">
        <text>(4aS,6R)-4a-hydroxy-L-erythro-5,6,7,8-tetrahydrobiopterin = (6R)-L-erythro-6,7-dihydrobiopterin + H2O</text>
        <dbReference type="Rhea" id="RHEA:11920"/>
        <dbReference type="ChEBI" id="CHEBI:15377"/>
        <dbReference type="ChEBI" id="CHEBI:15642"/>
        <dbReference type="ChEBI" id="CHEBI:43120"/>
        <dbReference type="EC" id="4.2.1.96"/>
    </reaction>
</comment>
<dbReference type="NCBIfam" id="NF002016">
    <property type="entry name" value="PRK00823.1-1"/>
    <property type="match status" value="1"/>
</dbReference>
<evidence type="ECO:0000313" key="6">
    <source>
        <dbReference type="Proteomes" id="UP000636505"/>
    </source>
</evidence>
<dbReference type="HAMAP" id="MF_00434">
    <property type="entry name" value="Pterin_4_alpha"/>
    <property type="match status" value="1"/>
</dbReference>